<evidence type="ECO:0000313" key="1">
    <source>
        <dbReference type="EMBL" id="TLS99569.1"/>
    </source>
</evidence>
<dbReference type="RefSeq" id="WP_138108758.1">
    <property type="nucleotide sequence ID" value="NZ_VBUC01000010.1"/>
</dbReference>
<name>A0ABY2V6I7_9BACT</name>
<evidence type="ECO:0000313" key="2">
    <source>
        <dbReference type="Proteomes" id="UP000305417"/>
    </source>
</evidence>
<protein>
    <submittedName>
        <fullName evidence="1">Uncharacterized protein</fullName>
    </submittedName>
</protein>
<dbReference type="Proteomes" id="UP000305417">
    <property type="component" value="Unassembled WGS sequence"/>
</dbReference>
<dbReference type="EMBL" id="VBUC01000010">
    <property type="protein sequence ID" value="TLS99569.1"/>
    <property type="molecule type" value="Genomic_DNA"/>
</dbReference>
<keyword evidence="2" id="KW-1185">Reference proteome</keyword>
<proteinExistence type="predicted"/>
<organism evidence="1 2">
    <name type="scientific">Aliarcobacter cibarius</name>
    <dbReference type="NCBI Taxonomy" id="255507"/>
    <lineage>
        <taxon>Bacteria</taxon>
        <taxon>Pseudomonadati</taxon>
        <taxon>Campylobacterota</taxon>
        <taxon>Epsilonproteobacteria</taxon>
        <taxon>Campylobacterales</taxon>
        <taxon>Arcobacteraceae</taxon>
        <taxon>Aliarcobacter</taxon>
    </lineage>
</organism>
<reference evidence="1 2" key="1">
    <citation type="submission" date="2019-05" db="EMBL/GenBank/DDBJ databases">
        <title>Arcobacter cibarius and Arcobacter thereius providing challenges in identification an antibiotic susceptibility and Quinolone resistance.</title>
        <authorList>
            <person name="Busch A."/>
            <person name="Hanel I."/>
            <person name="Hotzel H."/>
            <person name="Tomaso H."/>
        </authorList>
    </citation>
    <scope>NUCLEOTIDE SEQUENCE [LARGE SCALE GENOMIC DNA]</scope>
    <source>
        <strain evidence="1 2">16CS0831-2</strain>
    </source>
</reference>
<sequence>MYEFQNVNQNIVSELVANITKLLIKEKYVYIVKAIEYAIKKELPNEPKYIIDPLIIKVKKSLEILPKRKVIPFESELEAQLLFKKIFKYELDSADKNVYGDNWTKLIYDSYDLCKFDKKLIYQEKEYLYNVNFLILEHRKHYKAYNRWVRENKLKPDEFNINISHNTNKGLTNQLDFLRNSYNLYNHNPYAQNFEKDLEQYLINCYEEDRYMMARSIQEIASIKFKVDTFKDKEYIATINSFKNLKPYLNSDKVIDKKEIIHSWLTSVAILYLKLNPSGIKATTLGQYITTIAKATTIYENFKGEYIIPIEKIRKANFREIAVYNNLRIIEFTDNRKKLTYNEKSINGIENYLKNINSYIKKLKF</sequence>
<comment type="caution">
    <text evidence="1">The sequence shown here is derived from an EMBL/GenBank/DDBJ whole genome shotgun (WGS) entry which is preliminary data.</text>
</comment>
<accession>A0ABY2V6I7</accession>
<gene>
    <name evidence="1" type="ORF">FE247_05645</name>
</gene>